<feature type="region of interest" description="Disordered" evidence="1">
    <location>
        <begin position="1"/>
        <end position="51"/>
    </location>
</feature>
<feature type="compositionally biased region" description="Low complexity" evidence="1">
    <location>
        <begin position="15"/>
        <end position="47"/>
    </location>
</feature>
<protein>
    <submittedName>
        <fullName evidence="2">Uncharacterized protein</fullName>
    </submittedName>
</protein>
<feature type="compositionally biased region" description="Polar residues" evidence="1">
    <location>
        <begin position="1"/>
        <end position="13"/>
    </location>
</feature>
<name>A0A6S6WIX9_9PLEO</name>
<reference evidence="2" key="1">
    <citation type="submission" date="2021-02" db="EMBL/GenBank/DDBJ databases">
        <authorList>
            <person name="Syme A R."/>
            <person name="Syme A R."/>
            <person name="Moolhuijzen P."/>
        </authorList>
    </citation>
    <scope>NUCLEOTIDE SEQUENCE</scope>
    <source>
        <strain evidence="2">W1-1</strain>
    </source>
</reference>
<feature type="compositionally biased region" description="Basic and acidic residues" evidence="1">
    <location>
        <begin position="436"/>
        <end position="446"/>
    </location>
</feature>
<gene>
    <name evidence="2" type="ORF">PTTW11_10145</name>
</gene>
<feature type="compositionally biased region" description="Basic and acidic residues" evidence="1">
    <location>
        <begin position="93"/>
        <end position="104"/>
    </location>
</feature>
<accession>A0A6S6WIX9</accession>
<organism evidence="2 3">
    <name type="scientific">Pyrenophora teres f. teres</name>
    <dbReference type="NCBI Taxonomy" id="97479"/>
    <lineage>
        <taxon>Eukaryota</taxon>
        <taxon>Fungi</taxon>
        <taxon>Dikarya</taxon>
        <taxon>Ascomycota</taxon>
        <taxon>Pezizomycotina</taxon>
        <taxon>Dothideomycetes</taxon>
        <taxon>Pleosporomycetidae</taxon>
        <taxon>Pleosporales</taxon>
        <taxon>Pleosporineae</taxon>
        <taxon>Pleosporaceae</taxon>
        <taxon>Pyrenophora</taxon>
    </lineage>
</organism>
<dbReference type="EMBL" id="HG992986">
    <property type="protein sequence ID" value="CAE7211245.1"/>
    <property type="molecule type" value="Genomic_DNA"/>
</dbReference>
<proteinExistence type="predicted"/>
<dbReference type="AlphaFoldDB" id="A0A6S6WIX9"/>
<evidence type="ECO:0000256" key="1">
    <source>
        <dbReference type="SAM" id="MobiDB-lite"/>
    </source>
</evidence>
<dbReference type="Proteomes" id="UP000472372">
    <property type="component" value="Chromosome 10"/>
</dbReference>
<evidence type="ECO:0000313" key="3">
    <source>
        <dbReference type="Proteomes" id="UP000472372"/>
    </source>
</evidence>
<sequence length="460" mass="51038">MAPGSNEDTSVARDSSPSPRSSSPREPTDRAVAPATPGAVTTTAPGTDTPNSVTINFTGPSNANSIQVLIGTSNASDVRGSGPSVRIAPHYTPGRDDRQSLPRITDRYDSPEPLFDDRYPWCEVPQGLEKIVNEVADVAFNAAVDRTFGSTVQHPFPEEPIAGITLWDSKMNEPVRERHHSDYKVGQICMTYVLESSSDPNLKRERGHTAVRTSVGLLAGKWRPAIIVDVLENHCVVAEMGRRNGRVFEGLTLNGLLERCGVITKVSSSKYDPLNERDELFRSIYEPLRVGRYYEGCRPFEHDSALQFFRLNSKSFDYTCSPIGELTEESTRRLLDLPSLSKHMKQKAEREYGAYHTNKRIFELTPRRGSYLEYDYRRAILNLKKDVEDLLATSEDDEGNNEHHDGNNDDLYAPPASDARAGASTTAQVTTVPPASRDDLKRKREASPLGGANKRQANTE</sequence>
<feature type="region of interest" description="Disordered" evidence="1">
    <location>
        <begin position="395"/>
        <end position="460"/>
    </location>
</feature>
<feature type="region of interest" description="Disordered" evidence="1">
    <location>
        <begin position="74"/>
        <end position="104"/>
    </location>
</feature>
<evidence type="ECO:0000313" key="2">
    <source>
        <dbReference type="EMBL" id="CAE7211245.1"/>
    </source>
</evidence>
<feature type="compositionally biased region" description="Polar residues" evidence="1">
    <location>
        <begin position="423"/>
        <end position="433"/>
    </location>
</feature>